<dbReference type="Pfam" id="PF00076">
    <property type="entry name" value="RRM_1"/>
    <property type="match status" value="2"/>
</dbReference>
<proteinExistence type="predicted"/>
<reference evidence="6" key="1">
    <citation type="journal article" date="2012" name="Science">
        <title>The Paleozoic origin of enzymatic lignin decomposition reconstructed from 31 fungal genomes.</title>
        <authorList>
            <person name="Floudas D."/>
            <person name="Binder M."/>
            <person name="Riley R."/>
            <person name="Barry K."/>
            <person name="Blanchette R.A."/>
            <person name="Henrissat B."/>
            <person name="Martinez A.T."/>
            <person name="Otillar R."/>
            <person name="Spatafora J.W."/>
            <person name="Yadav J.S."/>
            <person name="Aerts A."/>
            <person name="Benoit I."/>
            <person name="Boyd A."/>
            <person name="Carlson A."/>
            <person name="Copeland A."/>
            <person name="Coutinho P.M."/>
            <person name="de Vries R.P."/>
            <person name="Ferreira P."/>
            <person name="Findley K."/>
            <person name="Foster B."/>
            <person name="Gaskell J."/>
            <person name="Glotzer D."/>
            <person name="Gorecki P."/>
            <person name="Heitman J."/>
            <person name="Hesse C."/>
            <person name="Hori C."/>
            <person name="Igarashi K."/>
            <person name="Jurgens J.A."/>
            <person name="Kallen N."/>
            <person name="Kersten P."/>
            <person name="Kohler A."/>
            <person name="Kuees U."/>
            <person name="Kumar T.K.A."/>
            <person name="Kuo A."/>
            <person name="LaButti K."/>
            <person name="Larrondo L.F."/>
            <person name="Lindquist E."/>
            <person name="Ling A."/>
            <person name="Lombard V."/>
            <person name="Lucas S."/>
            <person name="Lundell T."/>
            <person name="Martin R."/>
            <person name="McLaughlin D.J."/>
            <person name="Morgenstern I."/>
            <person name="Morin E."/>
            <person name="Murat C."/>
            <person name="Nagy L.G."/>
            <person name="Nolan M."/>
            <person name="Ohm R.A."/>
            <person name="Patyshakuliyeva A."/>
            <person name="Rokas A."/>
            <person name="Ruiz-Duenas F.J."/>
            <person name="Sabat G."/>
            <person name="Salamov A."/>
            <person name="Samejima M."/>
            <person name="Schmutz J."/>
            <person name="Slot J.C."/>
            <person name="St John F."/>
            <person name="Stenlid J."/>
            <person name="Sun H."/>
            <person name="Sun S."/>
            <person name="Syed K."/>
            <person name="Tsang A."/>
            <person name="Wiebenga A."/>
            <person name="Young D."/>
            <person name="Pisabarro A."/>
            <person name="Eastwood D.C."/>
            <person name="Martin F."/>
            <person name="Cullen D."/>
            <person name="Grigoriev I.V."/>
            <person name="Hibbett D.S."/>
        </authorList>
    </citation>
    <scope>NUCLEOTIDE SEQUENCE [LARGE SCALE GENOMIC DNA]</scope>
    <source>
        <strain evidence="6">RWD-64-598 SS2</strain>
    </source>
</reference>
<evidence type="ECO:0000313" key="6">
    <source>
        <dbReference type="Proteomes" id="UP000053558"/>
    </source>
</evidence>
<gene>
    <name evidence="5" type="ORF">CONPUDRAFT_167595</name>
</gene>
<organism evidence="5 6">
    <name type="scientific">Coniophora puteana (strain RWD-64-598)</name>
    <name type="common">Brown rot fungus</name>
    <dbReference type="NCBI Taxonomy" id="741705"/>
    <lineage>
        <taxon>Eukaryota</taxon>
        <taxon>Fungi</taxon>
        <taxon>Dikarya</taxon>
        <taxon>Basidiomycota</taxon>
        <taxon>Agaricomycotina</taxon>
        <taxon>Agaricomycetes</taxon>
        <taxon>Agaricomycetidae</taxon>
        <taxon>Boletales</taxon>
        <taxon>Coniophorineae</taxon>
        <taxon>Coniophoraceae</taxon>
        <taxon>Coniophora</taxon>
    </lineage>
</organism>
<dbReference type="PANTHER" id="PTHR24012">
    <property type="entry name" value="RNA BINDING PROTEIN"/>
    <property type="match status" value="1"/>
</dbReference>
<dbReference type="PROSITE" id="PS50102">
    <property type="entry name" value="RRM"/>
    <property type="match status" value="2"/>
</dbReference>
<comment type="caution">
    <text evidence="5">The sequence shown here is derived from an EMBL/GenBank/DDBJ whole genome shotgun (WGS) entry which is preliminary data.</text>
</comment>
<dbReference type="InterPro" id="IPR000504">
    <property type="entry name" value="RRM_dom"/>
</dbReference>
<dbReference type="AlphaFoldDB" id="A0A5M3MHD5"/>
<keyword evidence="1" id="KW-0677">Repeat</keyword>
<protein>
    <recommendedName>
        <fullName evidence="4">RRM domain-containing protein</fullName>
    </recommendedName>
</protein>
<feature type="domain" description="RRM" evidence="4">
    <location>
        <begin position="161"/>
        <end position="243"/>
    </location>
</feature>
<dbReference type="InterPro" id="IPR035979">
    <property type="entry name" value="RBD_domain_sf"/>
</dbReference>
<dbReference type="SMART" id="SM00360">
    <property type="entry name" value="RRM"/>
    <property type="match status" value="2"/>
</dbReference>
<dbReference type="GO" id="GO:0003723">
    <property type="term" value="F:RNA binding"/>
    <property type="evidence" value="ECO:0007669"/>
    <property type="project" value="UniProtKB-UniRule"/>
</dbReference>
<dbReference type="GeneID" id="19205812"/>
<dbReference type="OrthoDB" id="6159137at2759"/>
<sequence>MPGSDMRRNLYVLGIPFDLNKSEFSSLFGRYGTVMHAVILATVDNASRRRGFVVMSTHEEARLAMTSLSRMQLKQVVHFFATKTMTYSALTNRGHILDVSWAVVQRSQGFLDGADRAMMLSSSSSSGFPSEPETLECSIQPAEPFYDQSHSSLKISPLPTAMLLVTNLPSIMFSQTSDLQPLLYPFGPIRDVRMLDGSTMGAHPGCTAAFVEYVSVASAQEARQCLQGQVYSNIPVNAQFVQGYGARPHLFRHNTMPSYAGTPDAGLNPFAAPFVFNSWEAPSVPSYGVPPSNDAHRAHAHMGVVPGSLSDDTLRTSAAFNSYRMHCKPSTQSFSNGGRPLGPLRTQSSYVTSRSPWYQPTFCA</sequence>
<keyword evidence="6" id="KW-1185">Reference proteome</keyword>
<dbReference type="RefSeq" id="XP_007771624.1">
    <property type="nucleotide sequence ID" value="XM_007773434.1"/>
</dbReference>
<keyword evidence="2 3" id="KW-0694">RNA-binding</keyword>
<dbReference type="CDD" id="cd00590">
    <property type="entry name" value="RRM_SF"/>
    <property type="match status" value="2"/>
</dbReference>
<dbReference type="InterPro" id="IPR012677">
    <property type="entry name" value="Nucleotide-bd_a/b_plait_sf"/>
</dbReference>
<evidence type="ECO:0000256" key="2">
    <source>
        <dbReference type="ARBA" id="ARBA00022884"/>
    </source>
</evidence>
<dbReference type="SUPFAM" id="SSF54928">
    <property type="entry name" value="RNA-binding domain, RBD"/>
    <property type="match status" value="2"/>
</dbReference>
<dbReference type="Proteomes" id="UP000053558">
    <property type="component" value="Unassembled WGS sequence"/>
</dbReference>
<accession>A0A5M3MHD5</accession>
<dbReference type="KEGG" id="cput:CONPUDRAFT_167595"/>
<evidence type="ECO:0000256" key="1">
    <source>
        <dbReference type="ARBA" id="ARBA00022737"/>
    </source>
</evidence>
<dbReference type="Gene3D" id="3.30.70.330">
    <property type="match status" value="2"/>
</dbReference>
<evidence type="ECO:0000313" key="5">
    <source>
        <dbReference type="EMBL" id="EIW78622.1"/>
    </source>
</evidence>
<evidence type="ECO:0000259" key="4">
    <source>
        <dbReference type="PROSITE" id="PS50102"/>
    </source>
</evidence>
<evidence type="ECO:0000256" key="3">
    <source>
        <dbReference type="PROSITE-ProRule" id="PRU00176"/>
    </source>
</evidence>
<feature type="domain" description="RRM" evidence="4">
    <location>
        <begin position="8"/>
        <end position="104"/>
    </location>
</feature>
<dbReference type="EMBL" id="JH711582">
    <property type="protein sequence ID" value="EIW78622.1"/>
    <property type="molecule type" value="Genomic_DNA"/>
</dbReference>
<name>A0A5M3MHD5_CONPW</name>